<keyword evidence="1" id="KW-0472">Membrane</keyword>
<dbReference type="EMBL" id="LAZR01028117">
    <property type="protein sequence ID" value="KKL63578.1"/>
    <property type="molecule type" value="Genomic_DNA"/>
</dbReference>
<reference evidence="2" key="1">
    <citation type="journal article" date="2015" name="Nature">
        <title>Complex archaea that bridge the gap between prokaryotes and eukaryotes.</title>
        <authorList>
            <person name="Spang A."/>
            <person name="Saw J.H."/>
            <person name="Jorgensen S.L."/>
            <person name="Zaremba-Niedzwiedzka K."/>
            <person name="Martijn J."/>
            <person name="Lind A.E."/>
            <person name="van Eijk R."/>
            <person name="Schleper C."/>
            <person name="Guy L."/>
            <person name="Ettema T.J."/>
        </authorList>
    </citation>
    <scope>NUCLEOTIDE SEQUENCE</scope>
</reference>
<name>A0A0F9DP68_9ZZZZ</name>
<keyword evidence="1" id="KW-0812">Transmembrane</keyword>
<comment type="caution">
    <text evidence="2">The sequence shown here is derived from an EMBL/GenBank/DDBJ whole genome shotgun (WGS) entry which is preliminary data.</text>
</comment>
<sequence>DPIVEEIAELIPSYNLPILIGVVSVVMAIIMKKLRRKFRL</sequence>
<gene>
    <name evidence="2" type="ORF">LCGC14_2173710</name>
</gene>
<dbReference type="NCBIfam" id="NF033507">
    <property type="entry name" value="Loki-CTERM"/>
    <property type="match status" value="1"/>
</dbReference>
<organism evidence="2">
    <name type="scientific">marine sediment metagenome</name>
    <dbReference type="NCBI Taxonomy" id="412755"/>
    <lineage>
        <taxon>unclassified sequences</taxon>
        <taxon>metagenomes</taxon>
        <taxon>ecological metagenomes</taxon>
    </lineage>
</organism>
<evidence type="ECO:0000256" key="1">
    <source>
        <dbReference type="SAM" id="Phobius"/>
    </source>
</evidence>
<feature type="transmembrane region" description="Helical" evidence="1">
    <location>
        <begin position="14"/>
        <end position="31"/>
    </location>
</feature>
<keyword evidence="1" id="KW-1133">Transmembrane helix</keyword>
<proteinExistence type="predicted"/>
<protein>
    <submittedName>
        <fullName evidence="2">Uncharacterized protein</fullName>
    </submittedName>
</protein>
<feature type="non-terminal residue" evidence="2">
    <location>
        <position position="1"/>
    </location>
</feature>
<dbReference type="AlphaFoldDB" id="A0A0F9DP68"/>
<accession>A0A0F9DP68</accession>
<evidence type="ECO:0000313" key="2">
    <source>
        <dbReference type="EMBL" id="KKL63578.1"/>
    </source>
</evidence>